<dbReference type="RefSeq" id="WP_103872378.1">
    <property type="nucleotide sequence ID" value="NZ_FNUY01000003.1"/>
</dbReference>
<protein>
    <recommendedName>
        <fullName evidence="2">Lysozyme inhibitor LprI-like N-terminal domain-containing protein</fullName>
    </recommendedName>
</protein>
<gene>
    <name evidence="3" type="ORF">SAMN04488115_103587</name>
</gene>
<name>A0A1H5Y9G9_9HYPH</name>
<dbReference type="EMBL" id="FNUY01000003">
    <property type="protein sequence ID" value="SEG20415.1"/>
    <property type="molecule type" value="Genomic_DNA"/>
</dbReference>
<dbReference type="Proteomes" id="UP000236743">
    <property type="component" value="Unassembled WGS sequence"/>
</dbReference>
<dbReference type="Pfam" id="PF07007">
    <property type="entry name" value="LprI"/>
    <property type="match status" value="1"/>
</dbReference>
<sequence>MTSLWPAIALLLVFAATPLRAQAPAPPANATLASDRAQLANCLRENRTATQSCIGSIAVACVSATGVDRRAAEQGCARREEAVWRERLMQALQLTGRPLDAGRRSRLAALHVAWEGFIAQKCAFYGSGQQGGLQAGRQAGCELREVAKRALELESAMAQVQAPTRRPQSPPQIIR</sequence>
<evidence type="ECO:0000256" key="1">
    <source>
        <dbReference type="SAM" id="SignalP"/>
    </source>
</evidence>
<proteinExistence type="predicted"/>
<evidence type="ECO:0000313" key="4">
    <source>
        <dbReference type="Proteomes" id="UP000236743"/>
    </source>
</evidence>
<feature type="signal peptide" evidence="1">
    <location>
        <begin position="1"/>
        <end position="21"/>
    </location>
</feature>
<reference evidence="3 4" key="1">
    <citation type="submission" date="2016-10" db="EMBL/GenBank/DDBJ databases">
        <authorList>
            <person name="de Groot N.N."/>
        </authorList>
    </citation>
    <scope>NUCLEOTIDE SEQUENCE [LARGE SCALE GENOMIC DNA]</scope>
    <source>
        <strain evidence="3 4">DSM 26656</strain>
    </source>
</reference>
<accession>A0A1H5Y9G9</accession>
<dbReference type="Gene3D" id="1.20.1270.180">
    <property type="match status" value="1"/>
</dbReference>
<keyword evidence="4" id="KW-1185">Reference proteome</keyword>
<dbReference type="OrthoDB" id="7340239at2"/>
<dbReference type="AlphaFoldDB" id="A0A1H5Y9G9"/>
<evidence type="ECO:0000259" key="2">
    <source>
        <dbReference type="Pfam" id="PF07007"/>
    </source>
</evidence>
<dbReference type="InterPro" id="IPR009739">
    <property type="entry name" value="LprI-like_N"/>
</dbReference>
<keyword evidence="1" id="KW-0732">Signal</keyword>
<organism evidence="3 4">
    <name type="scientific">Bosea lathyri</name>
    <dbReference type="NCBI Taxonomy" id="1036778"/>
    <lineage>
        <taxon>Bacteria</taxon>
        <taxon>Pseudomonadati</taxon>
        <taxon>Pseudomonadota</taxon>
        <taxon>Alphaproteobacteria</taxon>
        <taxon>Hyphomicrobiales</taxon>
        <taxon>Boseaceae</taxon>
        <taxon>Bosea</taxon>
    </lineage>
</organism>
<evidence type="ECO:0000313" key="3">
    <source>
        <dbReference type="EMBL" id="SEG20415.1"/>
    </source>
</evidence>
<feature type="chain" id="PRO_5009290297" description="Lysozyme inhibitor LprI-like N-terminal domain-containing protein" evidence="1">
    <location>
        <begin position="22"/>
        <end position="175"/>
    </location>
</feature>
<feature type="domain" description="Lysozyme inhibitor LprI-like N-terminal" evidence="2">
    <location>
        <begin position="65"/>
        <end position="153"/>
    </location>
</feature>